<protein>
    <submittedName>
        <fullName evidence="2">Uncharacterized protein</fullName>
    </submittedName>
</protein>
<keyword evidence="1" id="KW-1133">Transmembrane helix</keyword>
<keyword evidence="3" id="KW-1185">Reference proteome</keyword>
<dbReference type="RefSeq" id="WP_132847106.1">
    <property type="nucleotide sequence ID" value="NZ_CP058648.1"/>
</dbReference>
<gene>
    <name evidence="2" type="ORF">EDD79_10017</name>
</gene>
<feature type="transmembrane region" description="Helical" evidence="1">
    <location>
        <begin position="12"/>
        <end position="29"/>
    </location>
</feature>
<organism evidence="2 3">
    <name type="scientific">Serpentinicella alkaliphila</name>
    <dbReference type="NCBI Taxonomy" id="1734049"/>
    <lineage>
        <taxon>Bacteria</taxon>
        <taxon>Bacillati</taxon>
        <taxon>Bacillota</taxon>
        <taxon>Clostridia</taxon>
        <taxon>Peptostreptococcales</taxon>
        <taxon>Natronincolaceae</taxon>
        <taxon>Serpentinicella</taxon>
    </lineage>
</organism>
<comment type="caution">
    <text evidence="2">The sequence shown here is derived from an EMBL/GenBank/DDBJ whole genome shotgun (WGS) entry which is preliminary data.</text>
</comment>
<feature type="transmembrane region" description="Helical" evidence="1">
    <location>
        <begin position="35"/>
        <end position="52"/>
    </location>
</feature>
<sequence>MIKTIKGRYLDVKPLTIFFVILSFITYINSEYRVLGFRGVLILFFIYLSRGVLDNTSQCKKKDIYSVLFVMIILLSHYLYY</sequence>
<dbReference type="Proteomes" id="UP000295504">
    <property type="component" value="Unassembled WGS sequence"/>
</dbReference>
<keyword evidence="1" id="KW-0812">Transmembrane</keyword>
<keyword evidence="1" id="KW-0472">Membrane</keyword>
<name>A0A4V2T564_9FIRM</name>
<evidence type="ECO:0000256" key="1">
    <source>
        <dbReference type="SAM" id="Phobius"/>
    </source>
</evidence>
<dbReference type="EMBL" id="SLYC01000001">
    <property type="protein sequence ID" value="TCQ07924.1"/>
    <property type="molecule type" value="Genomic_DNA"/>
</dbReference>
<proteinExistence type="predicted"/>
<reference evidence="2 3" key="1">
    <citation type="submission" date="2019-03" db="EMBL/GenBank/DDBJ databases">
        <title>Genomic Encyclopedia of Type Strains, Phase IV (KMG-IV): sequencing the most valuable type-strain genomes for metagenomic binning, comparative biology and taxonomic classification.</title>
        <authorList>
            <person name="Goeker M."/>
        </authorList>
    </citation>
    <scope>NUCLEOTIDE SEQUENCE [LARGE SCALE GENOMIC DNA]</scope>
    <source>
        <strain evidence="2 3">DSM 100013</strain>
    </source>
</reference>
<evidence type="ECO:0000313" key="3">
    <source>
        <dbReference type="Proteomes" id="UP000295504"/>
    </source>
</evidence>
<dbReference type="AlphaFoldDB" id="A0A4V2T564"/>
<evidence type="ECO:0000313" key="2">
    <source>
        <dbReference type="EMBL" id="TCQ07924.1"/>
    </source>
</evidence>
<accession>A0A4V2T564</accession>
<feature type="transmembrane region" description="Helical" evidence="1">
    <location>
        <begin position="64"/>
        <end position="80"/>
    </location>
</feature>